<reference evidence="2" key="1">
    <citation type="submission" date="2023-06" db="EMBL/GenBank/DDBJ databases">
        <title>Genome-scale phylogeny and comparative genomics of the fungal order Sordariales.</title>
        <authorList>
            <consortium name="Lawrence Berkeley National Laboratory"/>
            <person name="Hensen N."/>
            <person name="Bonometti L."/>
            <person name="Westerberg I."/>
            <person name="Brannstrom I.O."/>
            <person name="Guillou S."/>
            <person name="Cros-Aarteil S."/>
            <person name="Calhoun S."/>
            <person name="Haridas S."/>
            <person name="Kuo A."/>
            <person name="Mondo S."/>
            <person name="Pangilinan J."/>
            <person name="Riley R."/>
            <person name="Labutti K."/>
            <person name="Andreopoulos B."/>
            <person name="Lipzen A."/>
            <person name="Chen C."/>
            <person name="Yanf M."/>
            <person name="Daum C."/>
            <person name="Ng V."/>
            <person name="Clum A."/>
            <person name="Steindorff A."/>
            <person name="Ohm R."/>
            <person name="Martin F."/>
            <person name="Silar P."/>
            <person name="Natvig D."/>
            <person name="Lalanne C."/>
            <person name="Gautier V."/>
            <person name="Ament-Velasquez S.L."/>
            <person name="Kruys A."/>
            <person name="Hutchinson M.I."/>
            <person name="Powell A.J."/>
            <person name="Barry K."/>
            <person name="Miller A.N."/>
            <person name="Grigoriev I.V."/>
            <person name="Debuchy R."/>
            <person name="Gladieux P."/>
            <person name="Thoren M.H."/>
            <person name="Johannesson H."/>
        </authorList>
    </citation>
    <scope>NUCLEOTIDE SEQUENCE</scope>
    <source>
        <strain evidence="2">SMH4607-1</strain>
    </source>
</reference>
<dbReference type="EMBL" id="JAUKUA010000001">
    <property type="protein sequence ID" value="KAK0732174.1"/>
    <property type="molecule type" value="Genomic_DNA"/>
</dbReference>
<gene>
    <name evidence="2" type="ORF">B0H67DRAFT_566834</name>
</gene>
<dbReference type="Proteomes" id="UP001172102">
    <property type="component" value="Unassembled WGS sequence"/>
</dbReference>
<dbReference type="AlphaFoldDB" id="A0AA40BDI4"/>
<feature type="compositionally biased region" description="Low complexity" evidence="1">
    <location>
        <begin position="131"/>
        <end position="146"/>
    </location>
</feature>
<evidence type="ECO:0000313" key="3">
    <source>
        <dbReference type="Proteomes" id="UP001172102"/>
    </source>
</evidence>
<feature type="compositionally biased region" description="Basic and acidic residues" evidence="1">
    <location>
        <begin position="163"/>
        <end position="173"/>
    </location>
</feature>
<accession>A0AA40BDI4</accession>
<proteinExistence type="predicted"/>
<organism evidence="2 3">
    <name type="scientific">Lasiosphaeris hirsuta</name>
    <dbReference type="NCBI Taxonomy" id="260670"/>
    <lineage>
        <taxon>Eukaryota</taxon>
        <taxon>Fungi</taxon>
        <taxon>Dikarya</taxon>
        <taxon>Ascomycota</taxon>
        <taxon>Pezizomycotina</taxon>
        <taxon>Sordariomycetes</taxon>
        <taxon>Sordariomycetidae</taxon>
        <taxon>Sordariales</taxon>
        <taxon>Lasiosphaeriaceae</taxon>
        <taxon>Lasiosphaeris</taxon>
    </lineage>
</organism>
<evidence type="ECO:0000313" key="2">
    <source>
        <dbReference type="EMBL" id="KAK0732174.1"/>
    </source>
</evidence>
<name>A0AA40BDI4_9PEZI</name>
<sequence length="240" mass="25751">MSMYGKPEGGSAVSLDLEVTRAELHAMVLARVFGGLGQVGKTQMAELGEVLTRFMLALRPFKVPAPSYGRPLPDLKHAVVVNYVKSIDITGNGGIYVRKPCTRIVIFSVRPQHWASALQKSGSHCADEGTADAASGAPDSASSTGSKIEQKSGWFDFGGKPKPKPEPKPPKREEKINFTLNSTVIELELNDALYNGSKAKFEAIFKNLVEDDEALSGIAEMDGLNALGRNTCTVFPAVKA</sequence>
<protein>
    <submittedName>
        <fullName evidence="2">Uncharacterized protein</fullName>
    </submittedName>
</protein>
<keyword evidence="3" id="KW-1185">Reference proteome</keyword>
<evidence type="ECO:0000256" key="1">
    <source>
        <dbReference type="SAM" id="MobiDB-lite"/>
    </source>
</evidence>
<comment type="caution">
    <text evidence="2">The sequence shown here is derived from an EMBL/GenBank/DDBJ whole genome shotgun (WGS) entry which is preliminary data.</text>
</comment>
<feature type="region of interest" description="Disordered" evidence="1">
    <location>
        <begin position="125"/>
        <end position="173"/>
    </location>
</feature>